<dbReference type="Pfam" id="PF08479">
    <property type="entry name" value="POTRA_2"/>
    <property type="match status" value="1"/>
</dbReference>
<feature type="domain" description="Polypeptide-transport-associated ShlB-type" evidence="6">
    <location>
        <begin position="41"/>
        <end position="115"/>
    </location>
</feature>
<proteinExistence type="predicted"/>
<reference evidence="9" key="3">
    <citation type="journal article" date="2016" name="Genome Announc.">
        <title>Revised genome sequence of the purple photosynthetic bacterium Blastochloris viridis.</title>
        <authorList>
            <person name="Liu L.N."/>
            <person name="Faulkner M."/>
            <person name="Liu X."/>
            <person name="Huang F."/>
            <person name="Darby A.C."/>
            <person name="Hall N."/>
        </authorList>
    </citation>
    <scope>NUCLEOTIDE SEQUENCE [LARGE SCALE GENOMIC DNA]</scope>
    <source>
        <strain evidence="9">ATCC 19567 / DSM 133 / F</strain>
    </source>
</reference>
<evidence type="ECO:0000259" key="6">
    <source>
        <dbReference type="Pfam" id="PF08479"/>
    </source>
</evidence>
<dbReference type="InterPro" id="IPR051544">
    <property type="entry name" value="TPS_OM_transporter"/>
</dbReference>
<dbReference type="Proteomes" id="UP000065734">
    <property type="component" value="Chromosome I"/>
</dbReference>
<evidence type="ECO:0000256" key="3">
    <source>
        <dbReference type="ARBA" id="ARBA00023237"/>
    </source>
</evidence>
<dbReference type="GO" id="GO:0008320">
    <property type="term" value="F:protein transmembrane transporter activity"/>
    <property type="evidence" value="ECO:0007669"/>
    <property type="project" value="TreeGrafter"/>
</dbReference>
<accession>A0A0H5BE43</accession>
<protein>
    <submittedName>
        <fullName evidence="7">Hemolysin activation/secretion protein associated with VreARI signalling system</fullName>
    </submittedName>
    <submittedName>
        <fullName evidence="8">Outer membrane protein/protective antigen OMA87</fullName>
    </submittedName>
</protein>
<dbReference type="PANTHER" id="PTHR34597">
    <property type="entry name" value="SLR1661 PROTEIN"/>
    <property type="match status" value="1"/>
</dbReference>
<keyword evidence="3" id="KW-0998">Cell outer membrane</keyword>
<dbReference type="GO" id="GO:0046819">
    <property type="term" value="P:protein secretion by the type V secretion system"/>
    <property type="evidence" value="ECO:0007669"/>
    <property type="project" value="TreeGrafter"/>
</dbReference>
<dbReference type="InterPro" id="IPR013686">
    <property type="entry name" value="Polypept-transport_assoc_ShlB"/>
</dbReference>
<gene>
    <name evidence="7" type="ORF">BV133_2874</name>
    <name evidence="8" type="ORF">BVIRIDIS_13140</name>
</gene>
<dbReference type="Gene3D" id="3.10.20.310">
    <property type="entry name" value="membrane protein fhac"/>
    <property type="match status" value="1"/>
</dbReference>
<sequence length="547" mass="60001">MVVTLAACSLWATPTLAQPAGELEASPAAAATPPKPRPSRFDIDEFEIQGADKLKQIDVEEAVYPFLGPNRSAADVEKARAALEKAYHDRGFQTVGVAVPDQDPERRVIVLKVTEQRIGQVRVNGSRYFDLNHIRDNAPAVAEGKLPNFNEISKDIVRLNQLPDRRVTPALRAGATPGTVDIDLNVEDKFPLHASVELNNRNSPNTKDLRLVSTIHYDNLWQLGHSLNVSYQMAPQARDQVEVWSGSYLWRPYDEDRVNILVYGVDSKSSVATVGGINVVGPGQIIGTRAIATLPGLDGFFHTVSAGVDYKHFDQSVELDAASSSTPVTYYPLSINYNATWQGEGSLTQFGAGLIHGVRGLGSDPLDFDNKRYKATGNFSVLKADLSQTVELPHGFQLFGKAQGQASDQPLVSSEQFSVGGLDTVRGYLESETVGDYGAAGTIELRSPDLVALFRDTFKPETPADGPQIQLFNEMRLFAFGDRGVTAIYEPLPEQDDKFDLASYGFGTRFRALDYFNGQVAYAIPLIEQASTKANHARVLFRFWGEF</sequence>
<feature type="domain" description="Haemolysin activator HlyB C-terminal" evidence="5">
    <location>
        <begin position="178"/>
        <end position="448"/>
    </location>
</feature>
<keyword evidence="9" id="KW-1185">Reference proteome</keyword>
<dbReference type="RefSeq" id="WP_082416883.1">
    <property type="nucleotide sequence ID" value="NZ_AP014854.2"/>
</dbReference>
<dbReference type="KEGG" id="bvr:BVIR_1869"/>
<keyword evidence="1" id="KW-0472">Membrane</keyword>
<evidence type="ECO:0000256" key="4">
    <source>
        <dbReference type="SAM" id="SignalP"/>
    </source>
</evidence>
<keyword evidence="1" id="KW-1134">Transmembrane beta strand</keyword>
<name>A0A0H5BE43_BLAVI</name>
<dbReference type="PATRIC" id="fig|1079.6.peg.1933"/>
<dbReference type="InterPro" id="IPR005565">
    <property type="entry name" value="Hemolysn_activator_HlyB_C"/>
</dbReference>
<dbReference type="STRING" id="1079.BVIR_1869"/>
<evidence type="ECO:0000256" key="1">
    <source>
        <dbReference type="ARBA" id="ARBA00022452"/>
    </source>
</evidence>
<dbReference type="PANTHER" id="PTHR34597:SF6">
    <property type="entry name" value="BLR6126 PROTEIN"/>
    <property type="match status" value="1"/>
</dbReference>
<dbReference type="EMBL" id="LN907867">
    <property type="protein sequence ID" value="CUU42306.1"/>
    <property type="molecule type" value="Genomic_DNA"/>
</dbReference>
<evidence type="ECO:0000313" key="9">
    <source>
        <dbReference type="Proteomes" id="UP000065734"/>
    </source>
</evidence>
<reference evidence="8" key="2">
    <citation type="submission" date="2015-11" db="EMBL/GenBank/DDBJ databases">
        <authorList>
            <person name="Zhang Y."/>
            <person name="Guo Z."/>
        </authorList>
    </citation>
    <scope>NUCLEOTIDE SEQUENCE</scope>
    <source>
        <strain evidence="8">1</strain>
    </source>
</reference>
<reference evidence="7" key="1">
    <citation type="journal article" date="2015" name="Genome Announc.">
        <title>Complete Genome Sequence of the Bacteriochlorophyll b-Producing Photosynthetic Bacterium Blastochloris viridis.</title>
        <authorList>
            <person name="Tsukatani Y."/>
            <person name="Hirose Y."/>
            <person name="Harada J."/>
            <person name="Misawa N."/>
            <person name="Mori K."/>
            <person name="Inoue K."/>
            <person name="Tamiaki H."/>
        </authorList>
    </citation>
    <scope>NUCLEOTIDE SEQUENCE [LARGE SCALE GENOMIC DNA]</scope>
    <source>
        <strain evidence="7">DSM 133</strain>
    </source>
</reference>
<feature type="signal peptide" evidence="4">
    <location>
        <begin position="1"/>
        <end position="17"/>
    </location>
</feature>
<dbReference type="Pfam" id="PF03865">
    <property type="entry name" value="ShlB"/>
    <property type="match status" value="1"/>
</dbReference>
<keyword evidence="4" id="KW-0732">Signal</keyword>
<dbReference type="Gene3D" id="2.40.160.50">
    <property type="entry name" value="membrane protein fhac: a member of the omp85/tpsb transporter family"/>
    <property type="match status" value="1"/>
</dbReference>
<keyword evidence="2" id="KW-0812">Transmembrane</keyword>
<dbReference type="OrthoDB" id="7439045at2"/>
<dbReference type="AlphaFoldDB" id="A0A0H5BE43"/>
<evidence type="ECO:0000256" key="2">
    <source>
        <dbReference type="ARBA" id="ARBA00022692"/>
    </source>
</evidence>
<evidence type="ECO:0000313" key="7">
    <source>
        <dbReference type="EMBL" id="BAS00468.1"/>
    </source>
</evidence>
<organism evidence="8 9">
    <name type="scientific">Blastochloris viridis</name>
    <name type="common">Rhodopseudomonas viridis</name>
    <dbReference type="NCBI Taxonomy" id="1079"/>
    <lineage>
        <taxon>Bacteria</taxon>
        <taxon>Pseudomonadati</taxon>
        <taxon>Pseudomonadota</taxon>
        <taxon>Alphaproteobacteria</taxon>
        <taxon>Hyphomicrobiales</taxon>
        <taxon>Blastochloridaceae</taxon>
        <taxon>Blastochloris</taxon>
    </lineage>
</organism>
<dbReference type="GO" id="GO:0098046">
    <property type="term" value="C:type V protein secretion system complex"/>
    <property type="evidence" value="ECO:0007669"/>
    <property type="project" value="TreeGrafter"/>
</dbReference>
<dbReference type="EMBL" id="AP014854">
    <property type="protein sequence ID" value="BAS00468.1"/>
    <property type="molecule type" value="Genomic_DNA"/>
</dbReference>
<evidence type="ECO:0000313" key="8">
    <source>
        <dbReference type="EMBL" id="CUU42306.1"/>
    </source>
</evidence>
<evidence type="ECO:0000259" key="5">
    <source>
        <dbReference type="Pfam" id="PF03865"/>
    </source>
</evidence>
<feature type="chain" id="PRO_5014229111" evidence="4">
    <location>
        <begin position="18"/>
        <end position="547"/>
    </location>
</feature>